<sequence length="72" mass="8351">MLEDKARQELYNKIVVAVHDRLPVELTNQIFEDLLILEKVTEEDRYACEHKTPVGSIFEDGPLRLLTELLAQ</sequence>
<name>A0ACC3CWJ7_9PEZI</name>
<dbReference type="EMBL" id="JAWDJW010010561">
    <property type="protein sequence ID" value="KAK3045718.1"/>
    <property type="molecule type" value="Genomic_DNA"/>
</dbReference>
<gene>
    <name evidence="1" type="ORF">LTS18_013612</name>
</gene>
<organism evidence="1 2">
    <name type="scientific">Coniosporium uncinatum</name>
    <dbReference type="NCBI Taxonomy" id="93489"/>
    <lineage>
        <taxon>Eukaryota</taxon>
        <taxon>Fungi</taxon>
        <taxon>Dikarya</taxon>
        <taxon>Ascomycota</taxon>
        <taxon>Pezizomycotina</taxon>
        <taxon>Dothideomycetes</taxon>
        <taxon>Dothideomycetes incertae sedis</taxon>
        <taxon>Coniosporium</taxon>
    </lineage>
</organism>
<evidence type="ECO:0000313" key="2">
    <source>
        <dbReference type="Proteomes" id="UP001186974"/>
    </source>
</evidence>
<protein>
    <submittedName>
        <fullName evidence="1">Uncharacterized protein</fullName>
    </submittedName>
</protein>
<reference evidence="1" key="1">
    <citation type="submission" date="2024-09" db="EMBL/GenBank/DDBJ databases">
        <title>Black Yeasts Isolated from many extreme environments.</title>
        <authorList>
            <person name="Coleine C."/>
            <person name="Stajich J.E."/>
            <person name="Selbmann L."/>
        </authorList>
    </citation>
    <scope>NUCLEOTIDE SEQUENCE</scope>
    <source>
        <strain evidence="1">CCFEE 5737</strain>
    </source>
</reference>
<comment type="caution">
    <text evidence="1">The sequence shown here is derived from an EMBL/GenBank/DDBJ whole genome shotgun (WGS) entry which is preliminary data.</text>
</comment>
<proteinExistence type="predicted"/>
<keyword evidence="2" id="KW-1185">Reference proteome</keyword>
<dbReference type="Proteomes" id="UP001186974">
    <property type="component" value="Unassembled WGS sequence"/>
</dbReference>
<evidence type="ECO:0000313" key="1">
    <source>
        <dbReference type="EMBL" id="KAK3045718.1"/>
    </source>
</evidence>
<accession>A0ACC3CWJ7</accession>